<dbReference type="PANTHER" id="PTHR28259">
    <property type="entry name" value="FLUORIDE EXPORT PROTEIN 1-RELATED"/>
    <property type="match status" value="1"/>
</dbReference>
<feature type="binding site" evidence="12">
    <location>
        <position position="77"/>
    </location>
    <ligand>
        <name>Na(+)</name>
        <dbReference type="ChEBI" id="CHEBI:29101"/>
        <note>structural</note>
    </ligand>
</feature>
<keyword evidence="6 12" id="KW-0915">Sodium</keyword>
<evidence type="ECO:0000256" key="6">
    <source>
        <dbReference type="ARBA" id="ARBA00023053"/>
    </source>
</evidence>
<sequence>MTLFAPGNFFAVAIGAALGAVLRWLLGIAFNQESWPWGTLLANCLGGLLIGLLIGFFSINEHTPLWVRLFLVTGFLGGLTTFSTFSAETLQFLLKGQWLWAGAYMGISLASTLLLTALGVWLVQLFK</sequence>
<dbReference type="Pfam" id="PF02537">
    <property type="entry name" value="CRCB"/>
    <property type="match status" value="1"/>
</dbReference>
<evidence type="ECO:0000256" key="4">
    <source>
        <dbReference type="ARBA" id="ARBA00022692"/>
    </source>
</evidence>
<evidence type="ECO:0000256" key="2">
    <source>
        <dbReference type="ARBA" id="ARBA00022475"/>
    </source>
</evidence>
<evidence type="ECO:0000256" key="7">
    <source>
        <dbReference type="ARBA" id="ARBA00023065"/>
    </source>
</evidence>
<gene>
    <name evidence="12 13" type="primary">crcB</name>
    <name evidence="12" type="synonym">fluC</name>
    <name evidence="13" type="ORF">JHL22_01440</name>
</gene>
<keyword evidence="8 12" id="KW-0472">Membrane</keyword>
<evidence type="ECO:0000256" key="1">
    <source>
        <dbReference type="ARBA" id="ARBA00004651"/>
    </source>
</evidence>
<dbReference type="EMBL" id="JAENGP010000001">
    <property type="protein sequence ID" value="MBK1779872.1"/>
    <property type="molecule type" value="Genomic_DNA"/>
</dbReference>
<comment type="function">
    <text evidence="12">Fluoride-specific ion channel. Important for reducing fluoride concentration in the cell, thus reducing its toxicity.</text>
</comment>
<evidence type="ECO:0000256" key="11">
    <source>
        <dbReference type="ARBA" id="ARBA00035585"/>
    </source>
</evidence>
<evidence type="ECO:0000256" key="5">
    <source>
        <dbReference type="ARBA" id="ARBA00022989"/>
    </source>
</evidence>
<accession>A0ABS1E8D8</accession>
<keyword evidence="9 12" id="KW-0407">Ion channel</keyword>
<feature type="binding site" evidence="12">
    <location>
        <position position="80"/>
    </location>
    <ligand>
        <name>Na(+)</name>
        <dbReference type="ChEBI" id="CHEBI:29101"/>
        <note>structural</note>
    </ligand>
</feature>
<keyword evidence="12" id="KW-0813">Transport</keyword>
<dbReference type="Proteomes" id="UP000635316">
    <property type="component" value="Unassembled WGS sequence"/>
</dbReference>
<keyword evidence="2 12" id="KW-1003">Cell membrane</keyword>
<keyword evidence="7 12" id="KW-0406">Ion transport</keyword>
<evidence type="ECO:0000256" key="3">
    <source>
        <dbReference type="ARBA" id="ARBA00022519"/>
    </source>
</evidence>
<keyword evidence="14" id="KW-1185">Reference proteome</keyword>
<dbReference type="RefSeq" id="WP_200233038.1">
    <property type="nucleotide sequence ID" value="NZ_JAENGP010000001.1"/>
</dbReference>
<evidence type="ECO:0000256" key="8">
    <source>
        <dbReference type="ARBA" id="ARBA00023136"/>
    </source>
</evidence>
<keyword evidence="3" id="KW-0997">Cell inner membrane</keyword>
<name>A0ABS1E8D8_9BURK</name>
<dbReference type="PANTHER" id="PTHR28259:SF1">
    <property type="entry name" value="FLUORIDE EXPORT PROTEIN 1-RELATED"/>
    <property type="match status" value="1"/>
</dbReference>
<feature type="transmembrane region" description="Helical" evidence="12">
    <location>
        <begin position="38"/>
        <end position="59"/>
    </location>
</feature>
<comment type="activity regulation">
    <text evidence="12">Na(+) is not transported, but it plays an essential structural role and its presence is essential for fluoride channel function.</text>
</comment>
<feature type="transmembrane region" description="Helical" evidence="12">
    <location>
        <begin position="98"/>
        <end position="123"/>
    </location>
</feature>
<comment type="similarity">
    <text evidence="10 12">Belongs to the fluoride channel Fluc/FEX (TC 1.A.43) family.</text>
</comment>
<keyword evidence="4 12" id="KW-0812">Transmembrane</keyword>
<organism evidence="13 14">
    <name type="scientific">Advenella mandrilli</name>
    <dbReference type="NCBI Taxonomy" id="2800330"/>
    <lineage>
        <taxon>Bacteria</taxon>
        <taxon>Pseudomonadati</taxon>
        <taxon>Pseudomonadota</taxon>
        <taxon>Betaproteobacteria</taxon>
        <taxon>Burkholderiales</taxon>
        <taxon>Alcaligenaceae</taxon>
    </lineage>
</organism>
<dbReference type="InterPro" id="IPR003691">
    <property type="entry name" value="FluC"/>
</dbReference>
<dbReference type="NCBIfam" id="TIGR00494">
    <property type="entry name" value="crcB"/>
    <property type="match status" value="1"/>
</dbReference>
<proteinExistence type="inferred from homology"/>
<feature type="transmembrane region" description="Helical" evidence="12">
    <location>
        <begin position="65"/>
        <end position="86"/>
    </location>
</feature>
<evidence type="ECO:0000256" key="12">
    <source>
        <dbReference type="HAMAP-Rule" id="MF_00454"/>
    </source>
</evidence>
<comment type="subcellular location">
    <subcellularLocation>
        <location evidence="1 12">Cell membrane</location>
        <topology evidence="1 12">Multi-pass membrane protein</topology>
    </subcellularLocation>
</comment>
<evidence type="ECO:0000313" key="14">
    <source>
        <dbReference type="Proteomes" id="UP000635316"/>
    </source>
</evidence>
<feature type="transmembrane region" description="Helical" evidence="12">
    <location>
        <begin position="6"/>
        <end position="26"/>
    </location>
</feature>
<keyword evidence="5 12" id="KW-1133">Transmembrane helix</keyword>
<comment type="caution">
    <text evidence="13">The sequence shown here is derived from an EMBL/GenBank/DDBJ whole genome shotgun (WGS) entry which is preliminary data.</text>
</comment>
<protein>
    <recommendedName>
        <fullName evidence="12">Fluoride-specific ion channel FluC</fullName>
    </recommendedName>
</protein>
<keyword evidence="12" id="KW-0479">Metal-binding</keyword>
<evidence type="ECO:0000256" key="10">
    <source>
        <dbReference type="ARBA" id="ARBA00035120"/>
    </source>
</evidence>
<evidence type="ECO:0000256" key="9">
    <source>
        <dbReference type="ARBA" id="ARBA00023303"/>
    </source>
</evidence>
<reference evidence="13 14" key="1">
    <citation type="submission" date="2020-12" db="EMBL/GenBank/DDBJ databases">
        <authorList>
            <person name="Lu T."/>
            <person name="Wang Q."/>
            <person name="Han X."/>
        </authorList>
    </citation>
    <scope>NUCLEOTIDE SEQUENCE [LARGE SCALE GENOMIC DNA]</scope>
    <source>
        <strain evidence="13 14">WQ 585</strain>
    </source>
</reference>
<comment type="catalytic activity">
    <reaction evidence="11">
        <text>fluoride(in) = fluoride(out)</text>
        <dbReference type="Rhea" id="RHEA:76159"/>
        <dbReference type="ChEBI" id="CHEBI:17051"/>
    </reaction>
    <physiologicalReaction direction="left-to-right" evidence="11">
        <dbReference type="Rhea" id="RHEA:76160"/>
    </physiologicalReaction>
</comment>
<dbReference type="HAMAP" id="MF_00454">
    <property type="entry name" value="FluC"/>
    <property type="match status" value="1"/>
</dbReference>
<evidence type="ECO:0000313" key="13">
    <source>
        <dbReference type="EMBL" id="MBK1779872.1"/>
    </source>
</evidence>